<keyword evidence="2" id="KW-1185">Reference proteome</keyword>
<dbReference type="Proteomes" id="UP000199340">
    <property type="component" value="Unassembled WGS sequence"/>
</dbReference>
<protein>
    <submittedName>
        <fullName evidence="1">Uncharacterized protein</fullName>
    </submittedName>
</protein>
<reference evidence="1 2" key="1">
    <citation type="submission" date="2016-10" db="EMBL/GenBank/DDBJ databases">
        <authorList>
            <person name="de Groot N.N."/>
        </authorList>
    </citation>
    <scope>NUCLEOTIDE SEQUENCE [LARGE SCALE GENOMIC DNA]</scope>
    <source>
        <strain evidence="1 2">DSM 28010</strain>
    </source>
</reference>
<organism evidence="1 2">
    <name type="scientific">Lutimaribacter saemankumensis</name>
    <dbReference type="NCBI Taxonomy" id="490829"/>
    <lineage>
        <taxon>Bacteria</taxon>
        <taxon>Pseudomonadati</taxon>
        <taxon>Pseudomonadota</taxon>
        <taxon>Alphaproteobacteria</taxon>
        <taxon>Rhodobacterales</taxon>
        <taxon>Roseobacteraceae</taxon>
        <taxon>Lutimaribacter</taxon>
    </lineage>
</organism>
<dbReference type="STRING" id="490829.SAMN05421850_1432"/>
<name>A0A1G8TXP9_9RHOB</name>
<evidence type="ECO:0000313" key="1">
    <source>
        <dbReference type="EMBL" id="SDJ46272.1"/>
    </source>
</evidence>
<evidence type="ECO:0000313" key="2">
    <source>
        <dbReference type="Proteomes" id="UP000199340"/>
    </source>
</evidence>
<proteinExistence type="predicted"/>
<dbReference type="EMBL" id="FNEB01000043">
    <property type="protein sequence ID" value="SDJ46272.1"/>
    <property type="molecule type" value="Genomic_DNA"/>
</dbReference>
<sequence>MRERIIEPENLRVQGIDCKTETRREGPRGKLDVDTTIAQCCSFDQRSRLPDACVANVPRKFDGSIHDGARQADITFLEKRVALGTIVKVIGNERDGIVRGTCLEAGRGLS</sequence>
<accession>A0A1G8TXP9</accession>
<gene>
    <name evidence="1" type="ORF">SAMN05421850_1432</name>
</gene>
<dbReference type="AlphaFoldDB" id="A0A1G8TXP9"/>